<protein>
    <submittedName>
        <fullName evidence="2">Uncharacterized protein</fullName>
    </submittedName>
</protein>
<evidence type="ECO:0000313" key="3">
    <source>
        <dbReference type="Proteomes" id="UP000442714"/>
    </source>
</evidence>
<accession>A0A844ZSB5</accession>
<keyword evidence="1" id="KW-0812">Transmembrane</keyword>
<proteinExistence type="predicted"/>
<gene>
    <name evidence="2" type="ORF">GRI41_05175</name>
</gene>
<sequence>MTKIDHTRALKIALCAILYLLAFGIMIASQNGALEGYGDGTVLAAVLTAAVTIVVITFLWIKALGIVGPQEEPVSQSTQKSRNVLLFAAIIGGVIGFGFALSGDLRDGGAALFSNNPIAPIAAIAFGALFVLASIWSSIRWHRAADEHERAAANSGAYAGMLAYVVLTPLWWLGARASLVPPQDPMIVFAIVLAVYAAVWTYQRGD</sequence>
<dbReference type="OrthoDB" id="7428929at2"/>
<organism evidence="2 3">
    <name type="scientific">Pontixanthobacter aquaemixtae</name>
    <dbReference type="NCBI Taxonomy" id="1958940"/>
    <lineage>
        <taxon>Bacteria</taxon>
        <taxon>Pseudomonadati</taxon>
        <taxon>Pseudomonadota</taxon>
        <taxon>Alphaproteobacteria</taxon>
        <taxon>Sphingomonadales</taxon>
        <taxon>Erythrobacteraceae</taxon>
        <taxon>Pontixanthobacter</taxon>
    </lineage>
</organism>
<keyword evidence="1" id="KW-1133">Transmembrane helix</keyword>
<dbReference type="RefSeq" id="WP_160603679.1">
    <property type="nucleotide sequence ID" value="NZ_WTYX01000001.1"/>
</dbReference>
<reference evidence="2 3" key="1">
    <citation type="submission" date="2019-12" db="EMBL/GenBank/DDBJ databases">
        <title>Genomic-based taxomic classification of the family Erythrobacteraceae.</title>
        <authorList>
            <person name="Xu L."/>
        </authorList>
    </citation>
    <scope>NUCLEOTIDE SEQUENCE [LARGE SCALE GENOMIC DNA]</scope>
    <source>
        <strain evidence="2 3">KCTC 52763</strain>
    </source>
</reference>
<feature type="transmembrane region" description="Helical" evidence="1">
    <location>
        <begin position="151"/>
        <end position="173"/>
    </location>
</feature>
<name>A0A844ZSB5_9SPHN</name>
<feature type="transmembrane region" description="Helical" evidence="1">
    <location>
        <begin position="84"/>
        <end position="101"/>
    </location>
</feature>
<feature type="transmembrane region" description="Helical" evidence="1">
    <location>
        <begin position="42"/>
        <end position="63"/>
    </location>
</feature>
<feature type="transmembrane region" description="Helical" evidence="1">
    <location>
        <begin position="12"/>
        <end position="30"/>
    </location>
</feature>
<feature type="transmembrane region" description="Helical" evidence="1">
    <location>
        <begin position="121"/>
        <end position="139"/>
    </location>
</feature>
<evidence type="ECO:0000313" key="2">
    <source>
        <dbReference type="EMBL" id="MXO90202.1"/>
    </source>
</evidence>
<dbReference type="AlphaFoldDB" id="A0A844ZSB5"/>
<comment type="caution">
    <text evidence="2">The sequence shown here is derived from an EMBL/GenBank/DDBJ whole genome shotgun (WGS) entry which is preliminary data.</text>
</comment>
<feature type="transmembrane region" description="Helical" evidence="1">
    <location>
        <begin position="185"/>
        <end position="202"/>
    </location>
</feature>
<keyword evidence="3" id="KW-1185">Reference proteome</keyword>
<evidence type="ECO:0000256" key="1">
    <source>
        <dbReference type="SAM" id="Phobius"/>
    </source>
</evidence>
<dbReference type="EMBL" id="WTYX01000001">
    <property type="protein sequence ID" value="MXO90202.1"/>
    <property type="molecule type" value="Genomic_DNA"/>
</dbReference>
<keyword evidence="1" id="KW-0472">Membrane</keyword>
<dbReference type="Proteomes" id="UP000442714">
    <property type="component" value="Unassembled WGS sequence"/>
</dbReference>